<keyword evidence="4" id="KW-1185">Reference proteome</keyword>
<dbReference type="EMBL" id="CP137640">
    <property type="protein sequence ID" value="WVX81475.1"/>
    <property type="molecule type" value="Genomic_DNA"/>
</dbReference>
<dbReference type="SUPFAM" id="SSF56349">
    <property type="entry name" value="DNA breaking-rejoining enzymes"/>
    <property type="match status" value="1"/>
</dbReference>
<dbReference type="Proteomes" id="UP001357223">
    <property type="component" value="Chromosome"/>
</dbReference>
<sequence length="57" mass="6775">MKDFNLTSRELIVSEGKGNKTRTVFLNDKVINALKTWIKERKDKNIESEYLFVSNRR</sequence>
<dbReference type="Pfam" id="PF00589">
    <property type="entry name" value="Phage_integrase"/>
    <property type="match status" value="1"/>
</dbReference>
<dbReference type="Gene3D" id="1.10.443.10">
    <property type="entry name" value="Intergrase catalytic core"/>
    <property type="match status" value="1"/>
</dbReference>
<reference evidence="3 4" key="1">
    <citation type="submission" date="2023-10" db="EMBL/GenBank/DDBJ databases">
        <title>Niallia locisalis sp.nov. isolated from a salt pond sample.</title>
        <authorList>
            <person name="Li X.-J."/>
            <person name="Dong L."/>
        </authorList>
    </citation>
    <scope>NUCLEOTIDE SEQUENCE [LARGE SCALE GENOMIC DNA]</scope>
    <source>
        <strain evidence="3 4">DSM 29761</strain>
    </source>
</reference>
<gene>
    <name evidence="3" type="ORF">R4Z09_30780</name>
</gene>
<dbReference type="RefSeq" id="WP_338450403.1">
    <property type="nucleotide sequence ID" value="NZ_CP137640.1"/>
</dbReference>
<dbReference type="InterPro" id="IPR002104">
    <property type="entry name" value="Integrase_catalytic"/>
</dbReference>
<dbReference type="InterPro" id="IPR011010">
    <property type="entry name" value="DNA_brk_join_enz"/>
</dbReference>
<keyword evidence="1" id="KW-0233">DNA recombination</keyword>
<evidence type="ECO:0000259" key="2">
    <source>
        <dbReference type="PROSITE" id="PS51898"/>
    </source>
</evidence>
<proteinExistence type="predicted"/>
<accession>A0ABZ2CG17</accession>
<evidence type="ECO:0000313" key="3">
    <source>
        <dbReference type="EMBL" id="WVX81475.1"/>
    </source>
</evidence>
<organism evidence="3 4">
    <name type="scientific">Niallia oryzisoli</name>
    <dbReference type="NCBI Taxonomy" id="1737571"/>
    <lineage>
        <taxon>Bacteria</taxon>
        <taxon>Bacillati</taxon>
        <taxon>Bacillota</taxon>
        <taxon>Bacilli</taxon>
        <taxon>Bacillales</taxon>
        <taxon>Bacillaceae</taxon>
        <taxon>Niallia</taxon>
    </lineage>
</organism>
<dbReference type="InterPro" id="IPR013762">
    <property type="entry name" value="Integrase-like_cat_sf"/>
</dbReference>
<protein>
    <submittedName>
        <fullName evidence="3">Tyrosine-type recombinase/integrase</fullName>
    </submittedName>
</protein>
<feature type="domain" description="Tyr recombinase" evidence="2">
    <location>
        <begin position="1"/>
        <end position="57"/>
    </location>
</feature>
<dbReference type="PROSITE" id="PS51898">
    <property type="entry name" value="TYR_RECOMBINASE"/>
    <property type="match status" value="1"/>
</dbReference>
<evidence type="ECO:0000313" key="4">
    <source>
        <dbReference type="Proteomes" id="UP001357223"/>
    </source>
</evidence>
<evidence type="ECO:0000256" key="1">
    <source>
        <dbReference type="ARBA" id="ARBA00023172"/>
    </source>
</evidence>
<name>A0ABZ2CG17_9BACI</name>